<proteinExistence type="predicted"/>
<accession>A0A2R3MTH0</accession>
<dbReference type="GeneID" id="94549029"/>
<dbReference type="RefSeq" id="WP_106040934.1">
    <property type="nucleotide sequence ID" value="NZ_CP027234.1"/>
</dbReference>
<dbReference type="KEGG" id="bhf:C3V43_11435"/>
<comment type="caution">
    <text evidence="1">The sequence shown here is derived from an EMBL/GenBank/DDBJ whole genome shotgun (WGS) entry which is preliminary data.</text>
</comment>
<evidence type="ECO:0000313" key="2">
    <source>
        <dbReference type="Proteomes" id="UP000295600"/>
    </source>
</evidence>
<protein>
    <submittedName>
        <fullName evidence="1">Uncharacterized protein</fullName>
    </submittedName>
</protein>
<name>A0A2R3MTH0_9BACE</name>
<sequence length="430" mass="49007">MKRIIQTVLLIFTVAALCSSCDKFIFGNVKVDYEDNALTRKKMPQSAADLYKPPIVTESGLANPDPDGALRDWATCLVMFKEGHPHGGGKFHGNFIYEKAPWKQEEFVIIHNTAKGIEVEVDTASTVTYLEKLSGKKGPQYVRIIGGSTKLWGLCLFFYDRNGKPINNRILEHSDQYQTFISISDVDDKGQPFMVKDVRYRGKDKPDMIESEYFKRQNSFDRLRLSTPKLFEYTYRDTWTTEDMADGVRELFNQKLLPPFQRFHTDGATAPYDQDWVGLKGHMKFDIAEEVDPIYDGWPVPLGNGSIYSRSSNLLPYFYLAVRVMKCEKGKKTIIPMPLGSGGRPLGASKYICAPYYDPNPQSEWKEMIRFNIPLKVYTNTYDTDPTNSDPNEPYYYHLGKEIGLTPQEAYDAILNVTTHGNGGFGAWFL</sequence>
<gene>
    <name evidence="1" type="ORF">EV202_10613</name>
</gene>
<evidence type="ECO:0000313" key="1">
    <source>
        <dbReference type="EMBL" id="TCO93722.1"/>
    </source>
</evidence>
<organism evidence="1 2">
    <name type="scientific">Prevotella heparinolytica</name>
    <dbReference type="NCBI Taxonomy" id="28113"/>
    <lineage>
        <taxon>Bacteria</taxon>
        <taxon>Pseudomonadati</taxon>
        <taxon>Bacteroidota</taxon>
        <taxon>Bacteroidia</taxon>
        <taxon>Bacteroidales</taxon>
        <taxon>Bacteroidaceae</taxon>
        <taxon>Bacteroides</taxon>
    </lineage>
</organism>
<dbReference type="EMBL" id="SLXB01000006">
    <property type="protein sequence ID" value="TCO93722.1"/>
    <property type="molecule type" value="Genomic_DNA"/>
</dbReference>
<dbReference type="AlphaFoldDB" id="A0A2R3MTH0"/>
<dbReference type="Proteomes" id="UP000295600">
    <property type="component" value="Unassembled WGS sequence"/>
</dbReference>
<reference evidence="1 2" key="1">
    <citation type="submission" date="2019-03" db="EMBL/GenBank/DDBJ databases">
        <title>Genomic Encyclopedia of Type Strains, Phase IV (KMG-IV): sequencing the most valuable type-strain genomes for metagenomic binning, comparative biology and taxonomic classification.</title>
        <authorList>
            <person name="Goeker M."/>
        </authorList>
    </citation>
    <scope>NUCLEOTIDE SEQUENCE [LARGE SCALE GENOMIC DNA]</scope>
    <source>
        <strain evidence="1 2">DSM 23917</strain>
    </source>
</reference>